<gene>
    <name evidence="1" type="ORF">T02_8027</name>
</gene>
<sequence length="45" mass="4956">MKLRIAPSRSVRIVLEFNGNSFESKLGVLFMQGVVALISSSSWLS</sequence>
<organism evidence="1 2">
    <name type="scientific">Trichinella nativa</name>
    <dbReference type="NCBI Taxonomy" id="6335"/>
    <lineage>
        <taxon>Eukaryota</taxon>
        <taxon>Metazoa</taxon>
        <taxon>Ecdysozoa</taxon>
        <taxon>Nematoda</taxon>
        <taxon>Enoplea</taxon>
        <taxon>Dorylaimia</taxon>
        <taxon>Trichinellida</taxon>
        <taxon>Trichinellidae</taxon>
        <taxon>Trichinella</taxon>
    </lineage>
</organism>
<comment type="caution">
    <text evidence="1">The sequence shown here is derived from an EMBL/GenBank/DDBJ whole genome shotgun (WGS) entry which is preliminary data.</text>
</comment>
<dbReference type="Proteomes" id="UP000054721">
    <property type="component" value="Unassembled WGS sequence"/>
</dbReference>
<evidence type="ECO:0000313" key="2">
    <source>
        <dbReference type="Proteomes" id="UP000054721"/>
    </source>
</evidence>
<accession>A0A0V1KI80</accession>
<reference evidence="1 2" key="1">
    <citation type="submission" date="2015-05" db="EMBL/GenBank/DDBJ databases">
        <title>Evolution of Trichinella species and genotypes.</title>
        <authorList>
            <person name="Korhonen P.K."/>
            <person name="Edoardo P."/>
            <person name="Giuseppe L.R."/>
            <person name="Gasser R.B."/>
        </authorList>
    </citation>
    <scope>NUCLEOTIDE SEQUENCE [LARGE SCALE GENOMIC DNA]</scope>
    <source>
        <strain evidence="1">ISS10</strain>
    </source>
</reference>
<name>A0A0V1KI80_9BILA</name>
<protein>
    <submittedName>
        <fullName evidence="1">Uncharacterized protein</fullName>
    </submittedName>
</protein>
<keyword evidence="2" id="KW-1185">Reference proteome</keyword>
<dbReference type="EMBL" id="JYDW01001626">
    <property type="protein sequence ID" value="KRZ46991.1"/>
    <property type="molecule type" value="Genomic_DNA"/>
</dbReference>
<proteinExistence type="predicted"/>
<dbReference type="AlphaFoldDB" id="A0A0V1KI80"/>
<evidence type="ECO:0000313" key="1">
    <source>
        <dbReference type="EMBL" id="KRZ46991.1"/>
    </source>
</evidence>